<dbReference type="AlphaFoldDB" id="A0A0D0J631"/>
<organism evidence="1 2">
    <name type="scientific">Agrobacterium tumefaciens</name>
    <dbReference type="NCBI Taxonomy" id="358"/>
    <lineage>
        <taxon>Bacteria</taxon>
        <taxon>Pseudomonadati</taxon>
        <taxon>Pseudomonadota</taxon>
        <taxon>Alphaproteobacteria</taxon>
        <taxon>Hyphomicrobiales</taxon>
        <taxon>Rhizobiaceae</taxon>
        <taxon>Rhizobium/Agrobacterium group</taxon>
        <taxon>Agrobacterium</taxon>
        <taxon>Agrobacterium tumefaciens complex</taxon>
    </lineage>
</organism>
<evidence type="ECO:0000313" key="2">
    <source>
        <dbReference type="Proteomes" id="UP000035017"/>
    </source>
</evidence>
<dbReference type="OrthoDB" id="9867495at2"/>
<accession>A0A0D0J631</accession>
<evidence type="ECO:0000313" key="1">
    <source>
        <dbReference type="EMBL" id="KIQ01105.1"/>
    </source>
</evidence>
<comment type="caution">
    <text evidence="1">The sequence shown here is derived from an EMBL/GenBank/DDBJ whole genome shotgun (WGS) entry which is preliminary data.</text>
</comment>
<reference evidence="1 2" key="1">
    <citation type="submission" date="2014-12" db="EMBL/GenBank/DDBJ databases">
        <title>16Stimator: statistical estimation of ribosomal gene copy numbers from draft genome assemblies.</title>
        <authorList>
            <person name="Perisin M.A."/>
            <person name="Vetter M."/>
            <person name="Gilbert J.A."/>
            <person name="Bergelson J."/>
        </authorList>
    </citation>
    <scope>NUCLEOTIDE SEQUENCE [LARGE SCALE GENOMIC DNA]</scope>
    <source>
        <strain evidence="1 2">MEJ076</strain>
    </source>
</reference>
<dbReference type="Proteomes" id="UP000035017">
    <property type="component" value="Unassembled WGS sequence"/>
</dbReference>
<protein>
    <submittedName>
        <fullName evidence="1">Uncharacterized protein</fullName>
    </submittedName>
</protein>
<dbReference type="EMBL" id="JXQV01000015">
    <property type="protein sequence ID" value="KIQ01105.1"/>
    <property type="molecule type" value="Genomic_DNA"/>
</dbReference>
<gene>
    <name evidence="1" type="ORF">RU07_16095</name>
</gene>
<proteinExistence type="predicted"/>
<name>A0A0D0J631_AGRTU</name>
<sequence>MLSPVEVEKQQKTEPENVYETRGYSNRVGAGGLFSVIDVLDVNENKITGALELNDRFFALESLRGQIAKQLRVSALDLDLDIEEQLAKKPRSRPERVARNLFGQLQKRRQQALTRVNATASIKSWRGPFVLFVPWIAQPIFIAQPIKRL</sequence>